<dbReference type="FunFam" id="4.10.280.10:FF:000104">
    <property type="entry name" value="Transcription factor bHLH34"/>
    <property type="match status" value="1"/>
</dbReference>
<dbReference type="PROSITE" id="PS50888">
    <property type="entry name" value="BHLH"/>
    <property type="match status" value="1"/>
</dbReference>
<dbReference type="Proteomes" id="UP000636800">
    <property type="component" value="Chromosome 1"/>
</dbReference>
<evidence type="ECO:0000256" key="5">
    <source>
        <dbReference type="ARBA" id="ARBA00023242"/>
    </source>
</evidence>
<feature type="region of interest" description="Disordered" evidence="7">
    <location>
        <begin position="41"/>
        <end position="78"/>
    </location>
</feature>
<evidence type="ECO:0000256" key="4">
    <source>
        <dbReference type="ARBA" id="ARBA00023163"/>
    </source>
</evidence>
<dbReference type="OrthoDB" id="515493at2759"/>
<evidence type="ECO:0000256" key="3">
    <source>
        <dbReference type="ARBA" id="ARBA00023125"/>
    </source>
</evidence>
<protein>
    <recommendedName>
        <fullName evidence="8">BHLH domain-containing protein</fullName>
    </recommendedName>
</protein>
<dbReference type="PANTHER" id="PTHR46133:SF15">
    <property type="entry name" value="BHLH TRANSCRIPTION FACTOR"/>
    <property type="match status" value="1"/>
</dbReference>
<dbReference type="GO" id="GO:0003700">
    <property type="term" value="F:DNA-binding transcription factor activity"/>
    <property type="evidence" value="ECO:0007669"/>
    <property type="project" value="InterPro"/>
</dbReference>
<dbReference type="AlphaFoldDB" id="A0A835S6I6"/>
<comment type="caution">
    <text evidence="9">The sequence shown here is derived from an EMBL/GenBank/DDBJ whole genome shotgun (WGS) entry which is preliminary data.</text>
</comment>
<dbReference type="InterPro" id="IPR044818">
    <property type="entry name" value="ILR3-like"/>
</dbReference>
<evidence type="ECO:0000256" key="7">
    <source>
        <dbReference type="SAM" id="MobiDB-lite"/>
    </source>
</evidence>
<evidence type="ECO:0000313" key="9">
    <source>
        <dbReference type="EMBL" id="KAG0497852.1"/>
    </source>
</evidence>
<dbReference type="EMBL" id="JADCNL010000001">
    <property type="protein sequence ID" value="KAG0497852.1"/>
    <property type="molecule type" value="Genomic_DNA"/>
</dbReference>
<dbReference type="GO" id="GO:0046983">
    <property type="term" value="F:protein dimerization activity"/>
    <property type="evidence" value="ECO:0007669"/>
    <property type="project" value="InterPro"/>
</dbReference>
<name>A0A835S6I6_VANPL</name>
<keyword evidence="4" id="KW-0804">Transcription</keyword>
<evidence type="ECO:0000259" key="8">
    <source>
        <dbReference type="PROSITE" id="PS50888"/>
    </source>
</evidence>
<evidence type="ECO:0000313" key="11">
    <source>
        <dbReference type="Proteomes" id="UP000636800"/>
    </source>
</evidence>
<keyword evidence="2" id="KW-0805">Transcription regulation</keyword>
<dbReference type="Gene3D" id="4.10.280.10">
    <property type="entry name" value="Helix-loop-helix DNA-binding domain"/>
    <property type="match status" value="1"/>
</dbReference>
<reference evidence="11 12" key="1">
    <citation type="journal article" date="2020" name="Nat. Food">
        <title>A phased Vanilla planifolia genome enables genetic improvement of flavour and production.</title>
        <authorList>
            <person name="Hasing T."/>
            <person name="Tang H."/>
            <person name="Brym M."/>
            <person name="Khazi F."/>
            <person name="Huang T."/>
            <person name="Chambers A.H."/>
        </authorList>
    </citation>
    <scope>NUCLEOTIDE SEQUENCE [LARGE SCALE GENOMIC DNA]</scope>
    <source>
        <tissue evidence="9">Leaf</tissue>
    </source>
</reference>
<dbReference type="EMBL" id="JADCNM010000001">
    <property type="protein sequence ID" value="KAG0502157.1"/>
    <property type="molecule type" value="Genomic_DNA"/>
</dbReference>
<feature type="coiled-coil region" evidence="6">
    <location>
        <begin position="107"/>
        <end position="162"/>
    </location>
</feature>
<evidence type="ECO:0000256" key="2">
    <source>
        <dbReference type="ARBA" id="ARBA00023015"/>
    </source>
</evidence>
<organism evidence="9 11">
    <name type="scientific">Vanilla planifolia</name>
    <name type="common">Vanilla</name>
    <dbReference type="NCBI Taxonomy" id="51239"/>
    <lineage>
        <taxon>Eukaryota</taxon>
        <taxon>Viridiplantae</taxon>
        <taxon>Streptophyta</taxon>
        <taxon>Embryophyta</taxon>
        <taxon>Tracheophyta</taxon>
        <taxon>Spermatophyta</taxon>
        <taxon>Magnoliopsida</taxon>
        <taxon>Liliopsida</taxon>
        <taxon>Asparagales</taxon>
        <taxon>Orchidaceae</taxon>
        <taxon>Vanilloideae</taxon>
        <taxon>Vanilleae</taxon>
        <taxon>Vanilla</taxon>
    </lineage>
</organism>
<keyword evidence="5" id="KW-0539">Nucleus</keyword>
<dbReference type="SMART" id="SM00353">
    <property type="entry name" value="HLH"/>
    <property type="match status" value="1"/>
</dbReference>
<dbReference type="SUPFAM" id="SSF47459">
    <property type="entry name" value="HLH, helix-loop-helix DNA-binding domain"/>
    <property type="match status" value="1"/>
</dbReference>
<evidence type="ECO:0000313" key="12">
    <source>
        <dbReference type="Proteomes" id="UP000639772"/>
    </source>
</evidence>
<comment type="similarity">
    <text evidence="1">Belongs to the bHLH protein family.</text>
</comment>
<keyword evidence="6" id="KW-0175">Coiled coil</keyword>
<dbReference type="PANTHER" id="PTHR46133">
    <property type="entry name" value="BHLH TRANSCRIPTION FACTOR"/>
    <property type="match status" value="1"/>
</dbReference>
<evidence type="ECO:0000313" key="10">
    <source>
        <dbReference type="EMBL" id="KAG0502157.1"/>
    </source>
</evidence>
<dbReference type="InterPro" id="IPR036638">
    <property type="entry name" value="HLH_DNA-bd_sf"/>
</dbReference>
<keyword evidence="3" id="KW-0238">DNA-binding</keyword>
<evidence type="ECO:0000256" key="6">
    <source>
        <dbReference type="SAM" id="Coils"/>
    </source>
</evidence>
<feature type="domain" description="BHLH" evidence="8">
    <location>
        <begin position="66"/>
        <end position="117"/>
    </location>
</feature>
<gene>
    <name evidence="10" type="ORF">HPP92_002229</name>
    <name evidence="9" type="ORF">HPP92_002543</name>
</gene>
<sequence>MEPDPIHDYWIDDAGVGSDGELRCALETFCDVPLPDGGSGFQEAYGNGCHLEQTGSRKRAREDSCSDPRSKACREKQRRDRLNDRFLELSSVLDPGRPPKSDKASILSDATRVLVQLKGEAEQLKDANEKLQETIKDLKAEKNELRDEKLRLKSDKEKLEQQVKAMSIPPAGFLPPPIAFHPASNPAVFAPPGPVSAKQAGPLNAFPGLTMWQWLPPAVLDTTQDPKLWPPHA</sequence>
<evidence type="ECO:0000256" key="1">
    <source>
        <dbReference type="ARBA" id="ARBA00005510"/>
    </source>
</evidence>
<proteinExistence type="inferred from homology"/>
<keyword evidence="11" id="KW-1185">Reference proteome</keyword>
<dbReference type="GO" id="GO:0006879">
    <property type="term" value="P:intracellular iron ion homeostasis"/>
    <property type="evidence" value="ECO:0007669"/>
    <property type="project" value="InterPro"/>
</dbReference>
<dbReference type="Proteomes" id="UP000639772">
    <property type="component" value="Chromosome 1"/>
</dbReference>
<dbReference type="GO" id="GO:0000976">
    <property type="term" value="F:transcription cis-regulatory region binding"/>
    <property type="evidence" value="ECO:0007669"/>
    <property type="project" value="UniProtKB-ARBA"/>
</dbReference>
<accession>A0A835S6I6</accession>
<dbReference type="Pfam" id="PF00010">
    <property type="entry name" value="HLH"/>
    <property type="match status" value="1"/>
</dbReference>
<dbReference type="CDD" id="cd11446">
    <property type="entry name" value="bHLH_AtILR3_like"/>
    <property type="match status" value="1"/>
</dbReference>
<dbReference type="InterPro" id="IPR011598">
    <property type="entry name" value="bHLH_dom"/>
</dbReference>
<feature type="compositionally biased region" description="Basic and acidic residues" evidence="7">
    <location>
        <begin position="60"/>
        <end position="78"/>
    </location>
</feature>